<feature type="domain" description="GGDEF" evidence="5">
    <location>
        <begin position="297"/>
        <end position="429"/>
    </location>
</feature>
<dbReference type="InterPro" id="IPR003660">
    <property type="entry name" value="HAMP_dom"/>
</dbReference>
<dbReference type="Pfam" id="PF00672">
    <property type="entry name" value="HAMP"/>
    <property type="match status" value="1"/>
</dbReference>
<gene>
    <name evidence="6" type="ORF">GTP27_14010</name>
</gene>
<feature type="domain" description="HAMP" evidence="4">
    <location>
        <begin position="195"/>
        <end position="247"/>
    </location>
</feature>
<evidence type="ECO:0000256" key="1">
    <source>
        <dbReference type="ARBA" id="ARBA00012528"/>
    </source>
</evidence>
<organism evidence="6 7">
    <name type="scientific">Duganella qianjiadongensis</name>
    <dbReference type="NCBI Taxonomy" id="2692176"/>
    <lineage>
        <taxon>Bacteria</taxon>
        <taxon>Pseudomonadati</taxon>
        <taxon>Pseudomonadota</taxon>
        <taxon>Betaproteobacteria</taxon>
        <taxon>Burkholderiales</taxon>
        <taxon>Oxalobacteraceae</taxon>
        <taxon>Telluria group</taxon>
        <taxon>Duganella</taxon>
    </lineage>
</organism>
<evidence type="ECO:0000313" key="6">
    <source>
        <dbReference type="EMBL" id="MYM40440.1"/>
    </source>
</evidence>
<dbReference type="InterPro" id="IPR029787">
    <property type="entry name" value="Nucleotide_cyclase"/>
</dbReference>
<dbReference type="PANTHER" id="PTHR45138">
    <property type="entry name" value="REGULATORY COMPONENTS OF SENSORY TRANSDUCTION SYSTEM"/>
    <property type="match status" value="1"/>
</dbReference>
<dbReference type="SUPFAM" id="SSF55073">
    <property type="entry name" value="Nucleotide cyclase"/>
    <property type="match status" value="1"/>
</dbReference>
<dbReference type="NCBIfam" id="TIGR00254">
    <property type="entry name" value="GGDEF"/>
    <property type="match status" value="1"/>
</dbReference>
<dbReference type="PROSITE" id="PS50887">
    <property type="entry name" value="GGDEF"/>
    <property type="match status" value="1"/>
</dbReference>
<accession>A0ABW9VNC0</accession>
<proteinExistence type="predicted"/>
<dbReference type="InterPro" id="IPR043128">
    <property type="entry name" value="Rev_trsase/Diguanyl_cyclase"/>
</dbReference>
<dbReference type="Proteomes" id="UP000478090">
    <property type="component" value="Unassembled WGS sequence"/>
</dbReference>
<dbReference type="CDD" id="cd06225">
    <property type="entry name" value="HAMP"/>
    <property type="match status" value="1"/>
</dbReference>
<dbReference type="SMART" id="SM00267">
    <property type="entry name" value="GGDEF"/>
    <property type="match status" value="1"/>
</dbReference>
<evidence type="ECO:0000313" key="7">
    <source>
        <dbReference type="Proteomes" id="UP000478090"/>
    </source>
</evidence>
<evidence type="ECO:0000259" key="5">
    <source>
        <dbReference type="PROSITE" id="PS50887"/>
    </source>
</evidence>
<evidence type="ECO:0000256" key="2">
    <source>
        <dbReference type="ARBA" id="ARBA00034247"/>
    </source>
</evidence>
<sequence>MSLRTKLMLALLFTGLASVAMVGGLASYGLGKKVDIIRRQAAAEHFYSAVSDYLRPYGSWQAANQAEPFDLYMRRVRPAPADHLPPPELLRDRRGPPPPRADGDAPFHFILADQDFAVLLGAGVYRPGEPLPQAARRDARPVMVNGKVAAYISPEGVLTPSKEEQQYLDAMNEALWAGVSGAALLALALGVLLSRGLSRQLRHLISAVRAIEQGSLRQNVPVEGHDEVALLARAFNEMSAQLARSHEALQDSHRTISTQADQLRELSVRDALTGLHNRRYFDEQAASLYRHALRYQRPFAVVIADIDFFKRINDQHTHATGDAVLRAVGEIFRAHMRESDLVARYGGEEFVMAFPETGLAQAAALCDKLRELIAAHPWQELNPRLAVTISIGVAADLQAGSAEAMLQQADAMLYRAKQDGRNRVCSLAA</sequence>
<comment type="catalytic activity">
    <reaction evidence="2">
        <text>2 GTP = 3',3'-c-di-GMP + 2 diphosphate</text>
        <dbReference type="Rhea" id="RHEA:24898"/>
        <dbReference type="ChEBI" id="CHEBI:33019"/>
        <dbReference type="ChEBI" id="CHEBI:37565"/>
        <dbReference type="ChEBI" id="CHEBI:58805"/>
        <dbReference type="EC" id="2.7.7.65"/>
    </reaction>
</comment>
<evidence type="ECO:0000259" key="4">
    <source>
        <dbReference type="PROSITE" id="PS50885"/>
    </source>
</evidence>
<protein>
    <recommendedName>
        <fullName evidence="1">diguanylate cyclase</fullName>
        <ecNumber evidence="1">2.7.7.65</ecNumber>
    </recommendedName>
</protein>
<dbReference type="RefSeq" id="WP_161039793.1">
    <property type="nucleotide sequence ID" value="NZ_WWCM01000009.1"/>
</dbReference>
<evidence type="ECO:0000256" key="3">
    <source>
        <dbReference type="SAM" id="MobiDB-lite"/>
    </source>
</evidence>
<feature type="compositionally biased region" description="Basic and acidic residues" evidence="3">
    <location>
        <begin position="89"/>
        <end position="102"/>
    </location>
</feature>
<dbReference type="SMART" id="SM00304">
    <property type="entry name" value="HAMP"/>
    <property type="match status" value="1"/>
</dbReference>
<dbReference type="SUPFAM" id="SSF158472">
    <property type="entry name" value="HAMP domain-like"/>
    <property type="match status" value="1"/>
</dbReference>
<keyword evidence="7" id="KW-1185">Reference proteome</keyword>
<dbReference type="Pfam" id="PF00990">
    <property type="entry name" value="GGDEF"/>
    <property type="match status" value="1"/>
</dbReference>
<dbReference type="PANTHER" id="PTHR45138:SF9">
    <property type="entry name" value="DIGUANYLATE CYCLASE DGCM-RELATED"/>
    <property type="match status" value="1"/>
</dbReference>
<dbReference type="EMBL" id="WWCM01000009">
    <property type="protein sequence ID" value="MYM40440.1"/>
    <property type="molecule type" value="Genomic_DNA"/>
</dbReference>
<comment type="caution">
    <text evidence="6">The sequence shown here is derived from an EMBL/GenBank/DDBJ whole genome shotgun (WGS) entry which is preliminary data.</text>
</comment>
<feature type="region of interest" description="Disordered" evidence="3">
    <location>
        <begin position="80"/>
        <end position="102"/>
    </location>
</feature>
<dbReference type="EC" id="2.7.7.65" evidence="1"/>
<name>A0ABW9VNC0_9BURK</name>
<dbReference type="Gene3D" id="6.10.340.10">
    <property type="match status" value="1"/>
</dbReference>
<reference evidence="6 7" key="1">
    <citation type="submission" date="2019-12" db="EMBL/GenBank/DDBJ databases">
        <title>Novel species isolated from a subtropical stream in China.</title>
        <authorList>
            <person name="Lu H."/>
        </authorList>
    </citation>
    <scope>NUCLEOTIDE SEQUENCE [LARGE SCALE GENOMIC DNA]</scope>
    <source>
        <strain evidence="6 7">CY13W</strain>
    </source>
</reference>
<dbReference type="PROSITE" id="PS50885">
    <property type="entry name" value="HAMP"/>
    <property type="match status" value="1"/>
</dbReference>
<dbReference type="InterPro" id="IPR050469">
    <property type="entry name" value="Diguanylate_Cyclase"/>
</dbReference>
<dbReference type="Gene3D" id="3.30.70.270">
    <property type="match status" value="1"/>
</dbReference>
<dbReference type="InterPro" id="IPR000160">
    <property type="entry name" value="GGDEF_dom"/>
</dbReference>
<dbReference type="CDD" id="cd01949">
    <property type="entry name" value="GGDEF"/>
    <property type="match status" value="1"/>
</dbReference>